<dbReference type="Gene3D" id="1.20.1050.10">
    <property type="match status" value="1"/>
</dbReference>
<dbReference type="SUPFAM" id="SSF47616">
    <property type="entry name" value="GST C-terminal domain-like"/>
    <property type="match status" value="1"/>
</dbReference>
<feature type="domain" description="GST C-terminal" evidence="6">
    <location>
        <begin position="101"/>
        <end position="226"/>
    </location>
</feature>
<dbReference type="GO" id="GO:0009407">
    <property type="term" value="P:toxin catabolic process"/>
    <property type="evidence" value="ECO:0007669"/>
    <property type="project" value="UniProtKB-ARBA"/>
</dbReference>
<dbReference type="GO" id="GO:0005737">
    <property type="term" value="C:cytoplasm"/>
    <property type="evidence" value="ECO:0000318"/>
    <property type="project" value="GO_Central"/>
</dbReference>
<name>A0A0K9NJU3_ZOSMR</name>
<reference evidence="8" key="1">
    <citation type="journal article" date="2016" name="Nature">
        <title>The genome of the seagrass Zostera marina reveals angiosperm adaptation to the sea.</title>
        <authorList>
            <person name="Olsen J.L."/>
            <person name="Rouze P."/>
            <person name="Verhelst B."/>
            <person name="Lin Y.-C."/>
            <person name="Bayer T."/>
            <person name="Collen J."/>
            <person name="Dattolo E."/>
            <person name="De Paoli E."/>
            <person name="Dittami S."/>
            <person name="Maumus F."/>
            <person name="Michel G."/>
            <person name="Kersting A."/>
            <person name="Lauritano C."/>
            <person name="Lohaus R."/>
            <person name="Toepel M."/>
            <person name="Tonon T."/>
            <person name="Vanneste K."/>
            <person name="Amirebrahimi M."/>
            <person name="Brakel J."/>
            <person name="Bostroem C."/>
            <person name="Chovatia M."/>
            <person name="Grimwood J."/>
            <person name="Jenkins J.W."/>
            <person name="Jueterbock A."/>
            <person name="Mraz A."/>
            <person name="Stam W.T."/>
            <person name="Tice H."/>
            <person name="Bornberg-Bauer E."/>
            <person name="Green P.J."/>
            <person name="Pearson G.A."/>
            <person name="Procaccini G."/>
            <person name="Duarte C.M."/>
            <person name="Schmutz J."/>
            <person name="Reusch T.B.H."/>
            <person name="Van de Peer Y."/>
        </authorList>
    </citation>
    <scope>NUCLEOTIDE SEQUENCE [LARGE SCALE GENOMIC DNA]</scope>
    <source>
        <strain evidence="8">cv. Finnish</strain>
    </source>
</reference>
<keyword evidence="8" id="KW-1185">Reference proteome</keyword>
<evidence type="ECO:0000313" key="8">
    <source>
        <dbReference type="Proteomes" id="UP000036987"/>
    </source>
</evidence>
<dbReference type="InterPro" id="IPR036249">
    <property type="entry name" value="Thioredoxin-like_sf"/>
</dbReference>
<dbReference type="EC" id="2.5.1.18" evidence="1"/>
<evidence type="ECO:0000256" key="4">
    <source>
        <dbReference type="ARBA" id="ARBA00047960"/>
    </source>
</evidence>
<protein>
    <recommendedName>
        <fullName evidence="1">glutathione transferase</fullName>
        <ecNumber evidence="1">2.5.1.18</ecNumber>
    </recommendedName>
</protein>
<dbReference type="InterPro" id="IPR036282">
    <property type="entry name" value="Glutathione-S-Trfase_C_sf"/>
</dbReference>
<dbReference type="InterPro" id="IPR054416">
    <property type="entry name" value="GST_UstS-like_C"/>
</dbReference>
<evidence type="ECO:0000256" key="3">
    <source>
        <dbReference type="ARBA" id="ARBA00025743"/>
    </source>
</evidence>
<evidence type="ECO:0000256" key="1">
    <source>
        <dbReference type="ARBA" id="ARBA00012452"/>
    </source>
</evidence>
<evidence type="ECO:0000259" key="6">
    <source>
        <dbReference type="PROSITE" id="PS50405"/>
    </source>
</evidence>
<dbReference type="OrthoDB" id="4951845at2759"/>
<dbReference type="PANTHER" id="PTHR11260:SF773">
    <property type="entry name" value="GLUTATHIONE S-TRANSFERASE U26"/>
    <property type="match status" value="1"/>
</dbReference>
<dbReference type="SUPFAM" id="SSF52833">
    <property type="entry name" value="Thioredoxin-like"/>
    <property type="match status" value="1"/>
</dbReference>
<feature type="domain" description="GST N-terminal" evidence="5">
    <location>
        <begin position="12"/>
        <end position="93"/>
    </location>
</feature>
<comment type="similarity">
    <text evidence="3">Belongs to the GST superfamily. Tau family.</text>
</comment>
<dbReference type="Proteomes" id="UP000036987">
    <property type="component" value="Unassembled WGS sequence"/>
</dbReference>
<proteinExistence type="inferred from homology"/>
<dbReference type="InterPro" id="IPR045073">
    <property type="entry name" value="Omega/Tau-like"/>
</dbReference>
<gene>
    <name evidence="7" type="ORF">ZOSMA_96G00260</name>
</gene>
<dbReference type="FunFam" id="1.20.1050.10:FF:000016">
    <property type="entry name" value="Glutathione S-transferase U9"/>
    <property type="match status" value="1"/>
</dbReference>
<organism evidence="7 8">
    <name type="scientific">Zostera marina</name>
    <name type="common">Eelgrass</name>
    <dbReference type="NCBI Taxonomy" id="29655"/>
    <lineage>
        <taxon>Eukaryota</taxon>
        <taxon>Viridiplantae</taxon>
        <taxon>Streptophyta</taxon>
        <taxon>Embryophyta</taxon>
        <taxon>Tracheophyta</taxon>
        <taxon>Spermatophyta</taxon>
        <taxon>Magnoliopsida</taxon>
        <taxon>Liliopsida</taxon>
        <taxon>Zosteraceae</taxon>
        <taxon>Zostera</taxon>
    </lineage>
</organism>
<dbReference type="Pfam" id="PF02798">
    <property type="entry name" value="GST_N"/>
    <property type="match status" value="1"/>
</dbReference>
<dbReference type="SFLD" id="SFLDS00019">
    <property type="entry name" value="Glutathione_Transferase_(cytos"/>
    <property type="match status" value="1"/>
</dbReference>
<dbReference type="AlphaFoldDB" id="A0A0K9NJU3"/>
<dbReference type="SFLD" id="SFLDG00358">
    <property type="entry name" value="Main_(cytGST)"/>
    <property type="match status" value="1"/>
</dbReference>
<comment type="catalytic activity">
    <reaction evidence="4">
        <text>RX + glutathione = an S-substituted glutathione + a halide anion + H(+)</text>
        <dbReference type="Rhea" id="RHEA:16437"/>
        <dbReference type="ChEBI" id="CHEBI:15378"/>
        <dbReference type="ChEBI" id="CHEBI:16042"/>
        <dbReference type="ChEBI" id="CHEBI:17792"/>
        <dbReference type="ChEBI" id="CHEBI:57925"/>
        <dbReference type="ChEBI" id="CHEBI:90779"/>
        <dbReference type="EC" id="2.5.1.18"/>
    </reaction>
</comment>
<dbReference type="Pfam" id="PF22041">
    <property type="entry name" value="GST_C_7"/>
    <property type="match status" value="1"/>
</dbReference>
<dbReference type="InterPro" id="IPR010987">
    <property type="entry name" value="Glutathione-S-Trfase_C-like"/>
</dbReference>
<dbReference type="EMBL" id="LFYR01002199">
    <property type="protein sequence ID" value="KMZ56352.1"/>
    <property type="molecule type" value="Genomic_DNA"/>
</dbReference>
<keyword evidence="2 7" id="KW-0808">Transferase</keyword>
<dbReference type="PROSITE" id="PS50405">
    <property type="entry name" value="GST_CTER"/>
    <property type="match status" value="1"/>
</dbReference>
<dbReference type="CDD" id="cd03058">
    <property type="entry name" value="GST_N_Tau"/>
    <property type="match status" value="1"/>
</dbReference>
<dbReference type="InterPro" id="IPR040079">
    <property type="entry name" value="Glutathione_S-Trfase"/>
</dbReference>
<dbReference type="SFLD" id="SFLDG01152">
    <property type="entry name" value="Main.3:_Omega-_and_Tau-like"/>
    <property type="match status" value="1"/>
</dbReference>
<evidence type="ECO:0000256" key="2">
    <source>
        <dbReference type="ARBA" id="ARBA00022679"/>
    </source>
</evidence>
<dbReference type="GO" id="GO:0004364">
    <property type="term" value="F:glutathione transferase activity"/>
    <property type="evidence" value="ECO:0000318"/>
    <property type="project" value="GO_Central"/>
</dbReference>
<dbReference type="Gene3D" id="3.40.30.10">
    <property type="entry name" value="Glutaredoxin"/>
    <property type="match status" value="1"/>
</dbReference>
<dbReference type="STRING" id="29655.A0A0K9NJU3"/>
<accession>A0A0K9NJU3</accession>
<evidence type="ECO:0000313" key="7">
    <source>
        <dbReference type="EMBL" id="KMZ56352.1"/>
    </source>
</evidence>
<dbReference type="CDD" id="cd03185">
    <property type="entry name" value="GST_C_Tau"/>
    <property type="match status" value="1"/>
</dbReference>
<evidence type="ECO:0000259" key="5">
    <source>
        <dbReference type="PROSITE" id="PS50404"/>
    </source>
</evidence>
<comment type="caution">
    <text evidence="7">The sequence shown here is derived from an EMBL/GenBank/DDBJ whole genome shotgun (WGS) entry which is preliminary data.</text>
</comment>
<dbReference type="InterPro" id="IPR004045">
    <property type="entry name" value="Glutathione_S-Trfase_N"/>
</dbReference>
<dbReference type="InterPro" id="IPR045074">
    <property type="entry name" value="GST_C_Tau"/>
</dbReference>
<dbReference type="FunFam" id="3.40.30.10:FF:000044">
    <property type="entry name" value="Glutathione S-transferase GSTU6"/>
    <property type="match status" value="1"/>
</dbReference>
<dbReference type="PANTHER" id="PTHR11260">
    <property type="entry name" value="GLUTATHIONE S-TRANSFERASE, GST, SUPERFAMILY, GST DOMAIN CONTAINING"/>
    <property type="match status" value="1"/>
</dbReference>
<dbReference type="PROSITE" id="PS50404">
    <property type="entry name" value="GST_NTER"/>
    <property type="match status" value="1"/>
</dbReference>
<dbReference type="GO" id="GO:0006749">
    <property type="term" value="P:glutathione metabolic process"/>
    <property type="evidence" value="ECO:0000318"/>
    <property type="project" value="GO_Central"/>
</dbReference>
<sequence length="258" mass="28350">MIVSAGEKMTAGEVKLLGMWASHYVLRTRIALKFKGVDYEYVEEDLRNKGKSELLLQSNPVYGKVPVLLHAGRAISESSIILEYIDDVWTAPDFPPILASDPYDRADAKFWAFFIGDKFSTATKGMLRGLTEAARAAHVEEFRSGMLTLENVLAKCGEGERFFGGDDLGYVDIILGSALGWIRAIEKINELKLLDATKTPLLVNWAERFCAHSAVEGLIPEPDKLVQLSMLLKPMWKAQTEATIVAAGGVPPPPTAPN</sequence>